<dbReference type="PROSITE" id="PS51918">
    <property type="entry name" value="RADICAL_SAM"/>
    <property type="match status" value="1"/>
</dbReference>
<dbReference type="NCBIfam" id="NF009544">
    <property type="entry name" value="PRK12928.1"/>
    <property type="match status" value="1"/>
</dbReference>
<evidence type="ECO:0000256" key="5">
    <source>
        <dbReference type="ARBA" id="ARBA00022679"/>
    </source>
</evidence>
<dbReference type="InterPro" id="IPR013785">
    <property type="entry name" value="Aldolase_TIM"/>
</dbReference>
<dbReference type="SFLD" id="SFLDS00029">
    <property type="entry name" value="Radical_SAM"/>
    <property type="match status" value="1"/>
</dbReference>
<dbReference type="InterPro" id="IPR003698">
    <property type="entry name" value="Lipoyl_synth"/>
</dbReference>
<dbReference type="Gene3D" id="3.20.20.70">
    <property type="entry name" value="Aldolase class I"/>
    <property type="match status" value="1"/>
</dbReference>
<dbReference type="InterPro" id="IPR007197">
    <property type="entry name" value="rSAM"/>
</dbReference>
<evidence type="ECO:0000256" key="3">
    <source>
        <dbReference type="ARBA" id="ARBA00012237"/>
    </source>
</evidence>
<comment type="catalytic activity">
    <reaction evidence="10">
        <text>[[Fe-S] cluster scaffold protein carrying a second [4Fe-4S](2+) cluster] + N(6)-octanoyl-L-lysyl-[protein] + 2 oxidized [2Fe-2S]-[ferredoxin] + 2 S-adenosyl-L-methionine + 4 H(+) = [[Fe-S] cluster scaffold protein] + N(6)-[(R)-dihydrolipoyl]-L-lysyl-[protein] + 4 Fe(3+) + 2 hydrogen sulfide + 2 5'-deoxyadenosine + 2 L-methionine + 2 reduced [2Fe-2S]-[ferredoxin]</text>
        <dbReference type="Rhea" id="RHEA:16585"/>
        <dbReference type="Rhea" id="RHEA-COMP:9928"/>
        <dbReference type="Rhea" id="RHEA-COMP:10000"/>
        <dbReference type="Rhea" id="RHEA-COMP:10001"/>
        <dbReference type="Rhea" id="RHEA-COMP:10475"/>
        <dbReference type="Rhea" id="RHEA-COMP:14568"/>
        <dbReference type="Rhea" id="RHEA-COMP:14569"/>
        <dbReference type="ChEBI" id="CHEBI:15378"/>
        <dbReference type="ChEBI" id="CHEBI:17319"/>
        <dbReference type="ChEBI" id="CHEBI:29034"/>
        <dbReference type="ChEBI" id="CHEBI:29919"/>
        <dbReference type="ChEBI" id="CHEBI:33722"/>
        <dbReference type="ChEBI" id="CHEBI:33737"/>
        <dbReference type="ChEBI" id="CHEBI:33738"/>
        <dbReference type="ChEBI" id="CHEBI:57844"/>
        <dbReference type="ChEBI" id="CHEBI:59789"/>
        <dbReference type="ChEBI" id="CHEBI:78809"/>
        <dbReference type="ChEBI" id="CHEBI:83100"/>
        <dbReference type="EC" id="2.8.1.8"/>
    </reaction>
</comment>
<reference evidence="12" key="1">
    <citation type="submission" date="2018-05" db="EMBL/GenBank/DDBJ databases">
        <authorList>
            <person name="Lanie J.A."/>
            <person name="Ng W.-L."/>
            <person name="Kazmierczak K.M."/>
            <person name="Andrzejewski T.M."/>
            <person name="Davidsen T.M."/>
            <person name="Wayne K.J."/>
            <person name="Tettelin H."/>
            <person name="Glass J.I."/>
            <person name="Rusch D."/>
            <person name="Podicherti R."/>
            <person name="Tsui H.-C.T."/>
            <person name="Winkler M.E."/>
        </authorList>
    </citation>
    <scope>NUCLEOTIDE SEQUENCE</scope>
</reference>
<keyword evidence="7" id="KW-0479">Metal-binding</keyword>
<dbReference type="EMBL" id="UINC01005907">
    <property type="protein sequence ID" value="SVA24312.1"/>
    <property type="molecule type" value="Genomic_DNA"/>
</dbReference>
<dbReference type="InterPro" id="IPR006638">
    <property type="entry name" value="Elp3/MiaA/NifB-like_rSAM"/>
</dbReference>
<dbReference type="EC" id="2.8.1.8" evidence="3"/>
<dbReference type="Pfam" id="PF16881">
    <property type="entry name" value="LIAS_N"/>
    <property type="match status" value="1"/>
</dbReference>
<evidence type="ECO:0000256" key="2">
    <source>
        <dbReference type="ARBA" id="ARBA00004173"/>
    </source>
</evidence>
<protein>
    <recommendedName>
        <fullName evidence="3">lipoyl synthase</fullName>
        <ecNumber evidence="3">2.8.1.8</ecNumber>
    </recommendedName>
</protein>
<dbReference type="NCBIfam" id="TIGR00510">
    <property type="entry name" value="lipA"/>
    <property type="match status" value="1"/>
</dbReference>
<dbReference type="SUPFAM" id="SSF102114">
    <property type="entry name" value="Radical SAM enzymes"/>
    <property type="match status" value="1"/>
</dbReference>
<dbReference type="SMART" id="SM00729">
    <property type="entry name" value="Elp3"/>
    <property type="match status" value="1"/>
</dbReference>
<dbReference type="Pfam" id="PF04055">
    <property type="entry name" value="Radical_SAM"/>
    <property type="match status" value="1"/>
</dbReference>
<evidence type="ECO:0000256" key="8">
    <source>
        <dbReference type="ARBA" id="ARBA00023004"/>
    </source>
</evidence>
<name>A0A381U7W9_9ZZZZ</name>
<comment type="subcellular location">
    <subcellularLocation>
        <location evidence="2">Mitochondrion</location>
    </subcellularLocation>
</comment>
<evidence type="ECO:0000256" key="1">
    <source>
        <dbReference type="ARBA" id="ARBA00001966"/>
    </source>
</evidence>
<dbReference type="SFLD" id="SFLDG01058">
    <property type="entry name" value="lipoyl_synthase_like"/>
    <property type="match status" value="1"/>
</dbReference>
<dbReference type="InterPro" id="IPR031691">
    <property type="entry name" value="LIAS_N"/>
</dbReference>
<proteinExistence type="inferred from homology"/>
<organism evidence="12">
    <name type="scientific">marine metagenome</name>
    <dbReference type="NCBI Taxonomy" id="408172"/>
    <lineage>
        <taxon>unclassified sequences</taxon>
        <taxon>metagenomes</taxon>
        <taxon>ecological metagenomes</taxon>
    </lineage>
</organism>
<evidence type="ECO:0000256" key="6">
    <source>
        <dbReference type="ARBA" id="ARBA00022691"/>
    </source>
</evidence>
<dbReference type="PIRSF" id="PIRSF005963">
    <property type="entry name" value="Lipoyl_synth"/>
    <property type="match status" value="1"/>
</dbReference>
<dbReference type="GO" id="GO:0005739">
    <property type="term" value="C:mitochondrion"/>
    <property type="evidence" value="ECO:0007669"/>
    <property type="project" value="UniProtKB-SubCell"/>
</dbReference>
<keyword evidence="9" id="KW-0411">Iron-sulfur</keyword>
<evidence type="ECO:0000313" key="12">
    <source>
        <dbReference type="EMBL" id="SVA24312.1"/>
    </source>
</evidence>
<dbReference type="GO" id="GO:0046872">
    <property type="term" value="F:metal ion binding"/>
    <property type="evidence" value="ECO:0007669"/>
    <property type="project" value="UniProtKB-KW"/>
</dbReference>
<dbReference type="HAMAP" id="MF_00206">
    <property type="entry name" value="Lipoyl_synth"/>
    <property type="match status" value="1"/>
</dbReference>
<keyword evidence="8" id="KW-0408">Iron</keyword>
<dbReference type="GO" id="GO:0016992">
    <property type="term" value="F:lipoate synthase activity"/>
    <property type="evidence" value="ECO:0007669"/>
    <property type="project" value="UniProtKB-EC"/>
</dbReference>
<dbReference type="GO" id="GO:0051539">
    <property type="term" value="F:4 iron, 4 sulfur cluster binding"/>
    <property type="evidence" value="ECO:0007669"/>
    <property type="project" value="UniProtKB-KW"/>
</dbReference>
<dbReference type="PANTHER" id="PTHR10949">
    <property type="entry name" value="LIPOYL SYNTHASE"/>
    <property type="match status" value="1"/>
</dbReference>
<keyword evidence="4" id="KW-0004">4Fe-4S</keyword>
<keyword evidence="6" id="KW-0949">S-adenosyl-L-methionine</keyword>
<evidence type="ECO:0000256" key="9">
    <source>
        <dbReference type="ARBA" id="ARBA00023014"/>
    </source>
</evidence>
<gene>
    <name evidence="12" type="ORF">METZ01_LOCUS77166</name>
</gene>
<dbReference type="CDD" id="cd01335">
    <property type="entry name" value="Radical_SAM"/>
    <property type="match status" value="1"/>
</dbReference>
<evidence type="ECO:0000256" key="7">
    <source>
        <dbReference type="ARBA" id="ARBA00022723"/>
    </source>
</evidence>
<dbReference type="PANTHER" id="PTHR10949:SF0">
    <property type="entry name" value="LIPOYL SYNTHASE, MITOCHONDRIAL"/>
    <property type="match status" value="1"/>
</dbReference>
<evidence type="ECO:0000256" key="10">
    <source>
        <dbReference type="ARBA" id="ARBA00047326"/>
    </source>
</evidence>
<feature type="domain" description="Radical SAM core" evidence="11">
    <location>
        <begin position="79"/>
        <end position="295"/>
    </location>
</feature>
<dbReference type="NCBIfam" id="NF004019">
    <property type="entry name" value="PRK05481.1"/>
    <property type="match status" value="1"/>
</dbReference>
<keyword evidence="5" id="KW-0808">Transferase</keyword>
<evidence type="ECO:0000256" key="4">
    <source>
        <dbReference type="ARBA" id="ARBA00022485"/>
    </source>
</evidence>
<comment type="cofactor">
    <cofactor evidence="1">
        <name>[4Fe-4S] cluster</name>
        <dbReference type="ChEBI" id="CHEBI:49883"/>
    </cofactor>
</comment>
<dbReference type="SFLD" id="SFLDF00271">
    <property type="entry name" value="lipoyl_synthase"/>
    <property type="match status" value="1"/>
</dbReference>
<accession>A0A381U7W9</accession>
<dbReference type="AlphaFoldDB" id="A0A381U7W9"/>
<dbReference type="InterPro" id="IPR058240">
    <property type="entry name" value="rSAM_sf"/>
</dbReference>
<sequence>MNKVRSGNKYKQRDGIIAVKDGIKHRKINSDHTALIKPNWFKVSLPRGTNFHDLKSIVSEYRLNTVCEESKCPNIGECWNDRTATLMVLGSVCTRACQFCAVDTGNPNGWLDSYEPEHIAKTVAFMNLDYVVITSVDRDDLEDGGATHIASCVLETKALCPTVTVEVLSPDFGGNLEHLDILLNSGLDVFSQNLETVERLTSRVRDPRAGYEQTLKVLEHATQQDVITKSGLMLGLGETVEEMKQTMTDLFNSGVEILTLGQYLRPTVNHLPVEQYISPETFREYEFLGHQIGLKEVVAGPLVRSSYRADQSYKRLNTITND</sequence>
<evidence type="ECO:0000259" key="11">
    <source>
        <dbReference type="PROSITE" id="PS51918"/>
    </source>
</evidence>